<comment type="caution">
    <text evidence="2">The sequence shown here is derived from an EMBL/GenBank/DDBJ whole genome shotgun (WGS) entry which is preliminary data.</text>
</comment>
<dbReference type="InterPro" id="IPR006675">
    <property type="entry name" value="HDIG_dom"/>
</dbReference>
<sequence length="196" mass="21254">MASMDDLRRGVSESLPEVNEIKDEELRGLVIEAWAFALSESEFTRIDQIRGSGVPDSPALKDGTQAEHLRGVARMAQGLADGLEAVHGDIGIDRDLLWACALCHDVGKPFEFSPRNQARWQNDVGAAGFPSIRHSVYGVHVALTVGLPEAVAHTAGAHSAEGELIKRSLENTLVNSADHAYWAAMERAGQLEMEDE</sequence>
<feature type="domain" description="HD" evidence="1">
    <location>
        <begin position="66"/>
        <end position="178"/>
    </location>
</feature>
<proteinExistence type="predicted"/>
<dbReference type="EMBL" id="VYDA01000565">
    <property type="protein sequence ID" value="MYH63188.1"/>
    <property type="molecule type" value="Genomic_DNA"/>
</dbReference>
<accession>A0A6B1G4E2</accession>
<dbReference type="NCBIfam" id="TIGR00277">
    <property type="entry name" value="HDIG"/>
    <property type="match status" value="1"/>
</dbReference>
<protein>
    <submittedName>
        <fullName evidence="2">HD domain-containing protein</fullName>
    </submittedName>
</protein>
<dbReference type="AlphaFoldDB" id="A0A6B1G4E2"/>
<dbReference type="SUPFAM" id="SSF109604">
    <property type="entry name" value="HD-domain/PDEase-like"/>
    <property type="match status" value="1"/>
</dbReference>
<evidence type="ECO:0000259" key="1">
    <source>
        <dbReference type="Pfam" id="PF01966"/>
    </source>
</evidence>
<evidence type="ECO:0000313" key="2">
    <source>
        <dbReference type="EMBL" id="MYH63188.1"/>
    </source>
</evidence>
<gene>
    <name evidence="2" type="ORF">F4148_16000</name>
</gene>
<name>A0A6B1G4E2_9CHLR</name>
<reference evidence="2" key="1">
    <citation type="submission" date="2019-09" db="EMBL/GenBank/DDBJ databases">
        <title>Characterisation of the sponge microbiome using genome-centric metagenomics.</title>
        <authorList>
            <person name="Engelberts J.P."/>
            <person name="Robbins S.J."/>
            <person name="De Goeij J.M."/>
            <person name="Aranda M."/>
            <person name="Bell S.C."/>
            <person name="Webster N.S."/>
        </authorList>
    </citation>
    <scope>NUCLEOTIDE SEQUENCE</scope>
    <source>
        <strain evidence="2">SB0675_bin_29</strain>
    </source>
</reference>
<dbReference type="Gene3D" id="1.10.3210.10">
    <property type="entry name" value="Hypothetical protein af1432"/>
    <property type="match status" value="1"/>
</dbReference>
<organism evidence="2">
    <name type="scientific">Caldilineaceae bacterium SB0675_bin_29</name>
    <dbReference type="NCBI Taxonomy" id="2605266"/>
    <lineage>
        <taxon>Bacteria</taxon>
        <taxon>Bacillati</taxon>
        <taxon>Chloroflexota</taxon>
        <taxon>Caldilineae</taxon>
        <taxon>Caldilineales</taxon>
        <taxon>Caldilineaceae</taxon>
    </lineage>
</organism>
<dbReference type="InterPro" id="IPR006674">
    <property type="entry name" value="HD_domain"/>
</dbReference>
<dbReference type="Pfam" id="PF01966">
    <property type="entry name" value="HD"/>
    <property type="match status" value="1"/>
</dbReference>